<protein>
    <recommendedName>
        <fullName evidence="3">PIN domain-containing protein</fullName>
    </recommendedName>
</protein>
<dbReference type="Proteomes" id="UP000295150">
    <property type="component" value="Unassembled WGS sequence"/>
</dbReference>
<comment type="caution">
    <text evidence="1">The sequence shown here is derived from an EMBL/GenBank/DDBJ whole genome shotgun (WGS) entry which is preliminary data.</text>
</comment>
<name>A0A4R6H523_9GAMM</name>
<dbReference type="EMBL" id="SNWH01000019">
    <property type="protein sequence ID" value="TDO02848.1"/>
    <property type="molecule type" value="Genomic_DNA"/>
</dbReference>
<evidence type="ECO:0000313" key="2">
    <source>
        <dbReference type="Proteomes" id="UP000295150"/>
    </source>
</evidence>
<dbReference type="RefSeq" id="WP_133483956.1">
    <property type="nucleotide sequence ID" value="NZ_SNWH01000019.1"/>
</dbReference>
<evidence type="ECO:0008006" key="3">
    <source>
        <dbReference type="Google" id="ProtNLM"/>
    </source>
</evidence>
<organism evidence="1 2">
    <name type="scientific">Halomonas ventosae</name>
    <dbReference type="NCBI Taxonomy" id="229007"/>
    <lineage>
        <taxon>Bacteria</taxon>
        <taxon>Pseudomonadati</taxon>
        <taxon>Pseudomonadota</taxon>
        <taxon>Gammaproteobacteria</taxon>
        <taxon>Oceanospirillales</taxon>
        <taxon>Halomonadaceae</taxon>
        <taxon>Halomonas</taxon>
    </lineage>
</organism>
<dbReference type="AlphaFoldDB" id="A0A4R6H523"/>
<dbReference type="OrthoDB" id="165658at2"/>
<sequence>MRRAVVDTNVLLVANRDHADISEECVITCIEALDSLRQSGVTVIDDEWYILSEYHHKLNPNRGQPGPGDVFLKHLLRQQANPKHVAEVSVTESADDWFEEFPDHALQREFDPPDRKFIAVAAADAENPPILQAADCKWLNWWEPLSQAGVHFRFVCPDDVGRFYAQKFPNQTMPEFPPDE</sequence>
<proteinExistence type="predicted"/>
<evidence type="ECO:0000313" key="1">
    <source>
        <dbReference type="EMBL" id="TDO02848.1"/>
    </source>
</evidence>
<accession>A0A4R6H523</accession>
<keyword evidence="2" id="KW-1185">Reference proteome</keyword>
<gene>
    <name evidence="1" type="ORF">DFO68_11915</name>
</gene>
<reference evidence="1 2" key="1">
    <citation type="submission" date="2019-03" db="EMBL/GenBank/DDBJ databases">
        <title>Freshwater and sediment microbial communities from various areas in North America, analyzing microbe dynamics in response to fracking.</title>
        <authorList>
            <person name="Lamendella R."/>
        </authorList>
    </citation>
    <scope>NUCLEOTIDE SEQUENCE [LARGE SCALE GENOMIC DNA]</scope>
    <source>
        <strain evidence="1 2">1_TX</strain>
    </source>
</reference>